<dbReference type="PRINTS" id="PR00069">
    <property type="entry name" value="ALDKETRDTASE"/>
</dbReference>
<dbReference type="EMBL" id="LT629732">
    <property type="protein sequence ID" value="SDR92122.1"/>
    <property type="molecule type" value="Genomic_DNA"/>
</dbReference>
<keyword evidence="5" id="KW-1185">Reference proteome</keyword>
<evidence type="ECO:0000256" key="2">
    <source>
        <dbReference type="SAM" id="MobiDB-lite"/>
    </source>
</evidence>
<name>A0A1H1MZK2_9ACTN</name>
<proteinExistence type="predicted"/>
<dbReference type="InterPro" id="IPR050791">
    <property type="entry name" value="Aldo-Keto_reductase"/>
</dbReference>
<dbReference type="Gene3D" id="3.20.20.100">
    <property type="entry name" value="NADP-dependent oxidoreductase domain"/>
    <property type="match status" value="1"/>
</dbReference>
<dbReference type="SUPFAM" id="SSF51430">
    <property type="entry name" value="NAD(P)-linked oxidoreductase"/>
    <property type="match status" value="1"/>
</dbReference>
<evidence type="ECO:0000313" key="5">
    <source>
        <dbReference type="Proteomes" id="UP000198983"/>
    </source>
</evidence>
<dbReference type="OrthoDB" id="3664926at2"/>
<dbReference type="RefSeq" id="WP_092651013.1">
    <property type="nucleotide sequence ID" value="NZ_LT629732.1"/>
</dbReference>
<evidence type="ECO:0000313" key="4">
    <source>
        <dbReference type="EMBL" id="SDR92122.1"/>
    </source>
</evidence>
<dbReference type="InterPro" id="IPR020471">
    <property type="entry name" value="AKR"/>
</dbReference>
<organism evidence="4 5">
    <name type="scientific">Actinopolymorpha singaporensis</name>
    <dbReference type="NCBI Taxonomy" id="117157"/>
    <lineage>
        <taxon>Bacteria</taxon>
        <taxon>Bacillati</taxon>
        <taxon>Actinomycetota</taxon>
        <taxon>Actinomycetes</taxon>
        <taxon>Propionibacteriales</taxon>
        <taxon>Actinopolymorphaceae</taxon>
        <taxon>Actinopolymorpha</taxon>
    </lineage>
</organism>
<gene>
    <name evidence="4" type="ORF">SAMN04489717_1034</name>
</gene>
<dbReference type="GO" id="GO:0005737">
    <property type="term" value="C:cytoplasm"/>
    <property type="evidence" value="ECO:0007669"/>
    <property type="project" value="TreeGrafter"/>
</dbReference>
<reference evidence="4 5" key="1">
    <citation type="submission" date="2016-10" db="EMBL/GenBank/DDBJ databases">
        <authorList>
            <person name="de Groot N.N."/>
        </authorList>
    </citation>
    <scope>NUCLEOTIDE SEQUENCE [LARGE SCALE GENOMIC DNA]</scope>
    <source>
        <strain evidence="4 5">DSM 22024</strain>
    </source>
</reference>
<accession>A0A1H1MZK2</accession>
<dbReference type="PANTHER" id="PTHR43625">
    <property type="entry name" value="AFLATOXIN B1 ALDEHYDE REDUCTASE"/>
    <property type="match status" value="1"/>
</dbReference>
<dbReference type="Proteomes" id="UP000198983">
    <property type="component" value="Chromosome I"/>
</dbReference>
<feature type="region of interest" description="Disordered" evidence="2">
    <location>
        <begin position="316"/>
        <end position="336"/>
    </location>
</feature>
<dbReference type="AlphaFoldDB" id="A0A1H1MZK2"/>
<keyword evidence="1" id="KW-0560">Oxidoreductase</keyword>
<sequence length="336" mass="35816">MRTTTLGAEGPQVGRIGLGCMGMSWAYTEADRDDAASIKVIHRALDLGVTLIDTADAYGPYSNEQLVGRALRDRRDRAVLATKVGLIPDGARQLHRNARPEYIRGAIEGSLARLGVDHIDLYQLHRVDPAVPLAESWGALAELVKQGKVRAIGLSEATLDEIREAQAIHPVASVQSELSLWTRGQLDDVVPYTEEQGIAFLPFSPLGRGFLTGAITSAADLPEGDMRRQLPRFQGEAFDANQALVTKVRAVAERVGATPGQVALAWVVAQGRYVVPIPGTKRLRYLEENAAAGDLELPADALAELDALPPAVGDRYGSFAGASNTSSSSTGSTGSK</sequence>
<evidence type="ECO:0000256" key="1">
    <source>
        <dbReference type="ARBA" id="ARBA00023002"/>
    </source>
</evidence>
<dbReference type="InterPro" id="IPR036812">
    <property type="entry name" value="NAD(P)_OxRdtase_dom_sf"/>
</dbReference>
<dbReference type="STRING" id="117157.SAMN04489717_1034"/>
<dbReference type="Pfam" id="PF00248">
    <property type="entry name" value="Aldo_ket_red"/>
    <property type="match status" value="1"/>
</dbReference>
<dbReference type="InterPro" id="IPR023210">
    <property type="entry name" value="NADP_OxRdtase_dom"/>
</dbReference>
<protein>
    <submittedName>
        <fullName evidence="4">Predicted oxidoreductase</fullName>
    </submittedName>
</protein>
<dbReference type="CDD" id="cd19076">
    <property type="entry name" value="AKR_AKR13A_13D"/>
    <property type="match status" value="1"/>
</dbReference>
<dbReference type="PANTHER" id="PTHR43625:SF40">
    <property type="entry name" value="ALDO-KETO REDUCTASE YAKC [NADP(+)]"/>
    <property type="match status" value="1"/>
</dbReference>
<feature type="domain" description="NADP-dependent oxidoreductase" evidence="3">
    <location>
        <begin position="15"/>
        <end position="308"/>
    </location>
</feature>
<evidence type="ECO:0000259" key="3">
    <source>
        <dbReference type="Pfam" id="PF00248"/>
    </source>
</evidence>
<dbReference type="GO" id="GO:0016491">
    <property type="term" value="F:oxidoreductase activity"/>
    <property type="evidence" value="ECO:0007669"/>
    <property type="project" value="UniProtKB-KW"/>
</dbReference>